<evidence type="ECO:0000313" key="3">
    <source>
        <dbReference type="Proteomes" id="UP000248544"/>
    </source>
</evidence>
<dbReference type="InterPro" id="IPR043917">
    <property type="entry name" value="DUF5753"/>
</dbReference>
<keyword evidence="3" id="KW-1185">Reference proteome</keyword>
<evidence type="ECO:0000313" key="2">
    <source>
        <dbReference type="EMBL" id="PZG19073.1"/>
    </source>
</evidence>
<protein>
    <recommendedName>
        <fullName evidence="1">DUF5753 domain-containing protein</fullName>
    </recommendedName>
</protein>
<dbReference type="Proteomes" id="UP000248544">
    <property type="component" value="Unassembled WGS sequence"/>
</dbReference>
<organism evidence="2 3">
    <name type="scientific">Spongiactinospora gelatinilytica</name>
    <dbReference type="NCBI Taxonomy" id="2666298"/>
    <lineage>
        <taxon>Bacteria</taxon>
        <taxon>Bacillati</taxon>
        <taxon>Actinomycetota</taxon>
        <taxon>Actinomycetes</taxon>
        <taxon>Streptosporangiales</taxon>
        <taxon>Streptosporangiaceae</taxon>
        <taxon>Spongiactinospora</taxon>
    </lineage>
</organism>
<evidence type="ECO:0000259" key="1">
    <source>
        <dbReference type="Pfam" id="PF19054"/>
    </source>
</evidence>
<gene>
    <name evidence="2" type="ORF">C1I98_38115</name>
</gene>
<comment type="caution">
    <text evidence="2">The sequence shown here is derived from an EMBL/GenBank/DDBJ whole genome shotgun (WGS) entry which is preliminary data.</text>
</comment>
<accession>A0A2W2E957</accession>
<dbReference type="AlphaFoldDB" id="A0A2W2E957"/>
<dbReference type="Pfam" id="PF19054">
    <property type="entry name" value="DUF5753"/>
    <property type="match status" value="1"/>
</dbReference>
<name>A0A2W2E957_9ACTN</name>
<feature type="domain" description="DUF5753" evidence="1">
    <location>
        <begin position="1"/>
        <end position="122"/>
    </location>
</feature>
<sequence length="129" mass="14759">MERQARREPPQSLWAILDEAVLRREVGGPTIMRQQLRRLLDDSERPDVTVQVIPYSAGAHPGMHGSFVILQFADEDHEIVYLEASTTDLFLESKGDVYRYRRQFDHLREQAATPVATRDLIASVLADLK</sequence>
<dbReference type="EMBL" id="POUA01000645">
    <property type="protein sequence ID" value="PZG19073.1"/>
    <property type="molecule type" value="Genomic_DNA"/>
</dbReference>
<reference evidence="2 3" key="1">
    <citation type="submission" date="2018-01" db="EMBL/GenBank/DDBJ databases">
        <title>Draft genome sequence of Sphaerisporangium sp. 7K107.</title>
        <authorList>
            <person name="Sahin N."/>
            <person name="Saygin H."/>
            <person name="Ay H."/>
        </authorList>
    </citation>
    <scope>NUCLEOTIDE SEQUENCE [LARGE SCALE GENOMIC DNA]</scope>
    <source>
        <strain evidence="2 3">7K107</strain>
    </source>
</reference>
<proteinExistence type="predicted"/>